<reference evidence="3" key="1">
    <citation type="submission" date="2016-10" db="EMBL/GenBank/DDBJ databases">
        <authorList>
            <person name="Varghese N."/>
            <person name="Submissions S."/>
        </authorList>
    </citation>
    <scope>NUCLEOTIDE SEQUENCE [LARGE SCALE GENOMIC DNA]</scope>
    <source>
        <strain evidence="3">DSM 3695</strain>
    </source>
</reference>
<accession>A0A1I0S999</accession>
<evidence type="ECO:0000256" key="1">
    <source>
        <dbReference type="SAM" id="SignalP"/>
    </source>
</evidence>
<feature type="signal peptide" evidence="1">
    <location>
        <begin position="1"/>
        <end position="19"/>
    </location>
</feature>
<name>A0A1I0S999_9BACT</name>
<evidence type="ECO:0000313" key="3">
    <source>
        <dbReference type="Proteomes" id="UP000199310"/>
    </source>
</evidence>
<dbReference type="RefSeq" id="WP_089899505.1">
    <property type="nucleotide sequence ID" value="NZ_FOJG01000002.1"/>
</dbReference>
<gene>
    <name evidence="2" type="ORF">SAMN04488122_5066</name>
</gene>
<dbReference type="AlphaFoldDB" id="A0A1I0S999"/>
<keyword evidence="3" id="KW-1185">Reference proteome</keyword>
<protein>
    <submittedName>
        <fullName evidence="2">Uncharacterized protein</fullName>
    </submittedName>
</protein>
<dbReference type="OrthoDB" id="636081at2"/>
<evidence type="ECO:0000313" key="2">
    <source>
        <dbReference type="EMBL" id="SEW52730.1"/>
    </source>
</evidence>
<dbReference type="EMBL" id="FOJG01000002">
    <property type="protein sequence ID" value="SEW52730.1"/>
    <property type="molecule type" value="Genomic_DNA"/>
</dbReference>
<dbReference type="PROSITE" id="PS51257">
    <property type="entry name" value="PROKAR_LIPOPROTEIN"/>
    <property type="match status" value="1"/>
</dbReference>
<keyword evidence="1" id="KW-0732">Signal</keyword>
<feature type="chain" id="PRO_5011606091" evidence="1">
    <location>
        <begin position="20"/>
        <end position="329"/>
    </location>
</feature>
<sequence length="329" mass="36340">MQIKYMACFILLGVVSISACKCNRQHPPTGEAGAVYIYEFEKGAPLSADNTKKLIADFLGNQPTTDLFVSKEDNIAYFVSPADVNTTLEQDLNNGNIAFSKLTQAYLGDLKPQLPSGQDAVRIGEKFLKEKGLFPKNAGELKLVHTGGVRAQTAKGPIIDKMVTLTYARVVDSMQVIGAGSKIVVNIGDKGDVVGLIRRWRELNTGGRKEVKAEEMISQEEATALAKRQIAQEFGEKAGYDFKEIRKSYYDNNGGILQPVYVFETVVTLRSQDKIQIPPVSYLCVIPLLKQSPEPLNLTKTDPRAKELIKNIDRAGIDTSDRKNLRNKD</sequence>
<proteinExistence type="predicted"/>
<dbReference type="Proteomes" id="UP000199310">
    <property type="component" value="Unassembled WGS sequence"/>
</dbReference>
<organism evidence="2 3">
    <name type="scientific">Chitinophaga arvensicola</name>
    <dbReference type="NCBI Taxonomy" id="29529"/>
    <lineage>
        <taxon>Bacteria</taxon>
        <taxon>Pseudomonadati</taxon>
        <taxon>Bacteroidota</taxon>
        <taxon>Chitinophagia</taxon>
        <taxon>Chitinophagales</taxon>
        <taxon>Chitinophagaceae</taxon>
        <taxon>Chitinophaga</taxon>
    </lineage>
</organism>